<comment type="caution">
    <text evidence="1">The sequence shown here is derived from an EMBL/GenBank/DDBJ whole genome shotgun (WGS) entry which is preliminary data.</text>
</comment>
<reference evidence="1" key="1">
    <citation type="submission" date="2021-08" db="EMBL/GenBank/DDBJ databases">
        <title>WGS assembly of Ceratopteris richardii.</title>
        <authorList>
            <person name="Marchant D.B."/>
            <person name="Chen G."/>
            <person name="Jenkins J."/>
            <person name="Shu S."/>
            <person name="Leebens-Mack J."/>
            <person name="Grimwood J."/>
            <person name="Schmutz J."/>
            <person name="Soltis P."/>
            <person name="Soltis D."/>
            <person name="Chen Z.-H."/>
        </authorList>
    </citation>
    <scope>NUCLEOTIDE SEQUENCE</scope>
    <source>
        <strain evidence="1">Whitten #5841</strain>
        <tissue evidence="1">Leaf</tissue>
    </source>
</reference>
<name>A0A8T2VH39_CERRI</name>
<dbReference type="Proteomes" id="UP000825935">
    <property type="component" value="Chromosome 1"/>
</dbReference>
<dbReference type="AlphaFoldDB" id="A0A8T2VH39"/>
<gene>
    <name evidence="1" type="ORF">KP509_01G122800</name>
</gene>
<organism evidence="1 2">
    <name type="scientific">Ceratopteris richardii</name>
    <name type="common">Triangle waterfern</name>
    <dbReference type="NCBI Taxonomy" id="49495"/>
    <lineage>
        <taxon>Eukaryota</taxon>
        <taxon>Viridiplantae</taxon>
        <taxon>Streptophyta</taxon>
        <taxon>Embryophyta</taxon>
        <taxon>Tracheophyta</taxon>
        <taxon>Polypodiopsida</taxon>
        <taxon>Polypodiidae</taxon>
        <taxon>Polypodiales</taxon>
        <taxon>Pteridineae</taxon>
        <taxon>Pteridaceae</taxon>
        <taxon>Parkerioideae</taxon>
        <taxon>Ceratopteris</taxon>
    </lineage>
</organism>
<accession>A0A8T2VH39</accession>
<evidence type="ECO:0000313" key="1">
    <source>
        <dbReference type="EMBL" id="KAH7447821.1"/>
    </source>
</evidence>
<dbReference type="EMBL" id="CM035406">
    <property type="protein sequence ID" value="KAH7447821.1"/>
    <property type="molecule type" value="Genomic_DNA"/>
</dbReference>
<evidence type="ECO:0000313" key="2">
    <source>
        <dbReference type="Proteomes" id="UP000825935"/>
    </source>
</evidence>
<sequence>MFHWPNNIFLGHFRLHYLQLCSDSLLSNGGVETTTNIDLWQSKDAMRGGGCGLFSLPLGISMSYFTKERGCRKNRNGGCSKRRDENCRFCPVLE</sequence>
<protein>
    <submittedName>
        <fullName evidence="1">Uncharacterized protein</fullName>
    </submittedName>
</protein>
<proteinExistence type="predicted"/>
<keyword evidence="2" id="KW-1185">Reference proteome</keyword>